<evidence type="ECO:0000256" key="2">
    <source>
        <dbReference type="ARBA" id="ARBA00008574"/>
    </source>
</evidence>
<gene>
    <name evidence="13" type="ORF">CSSPJE1EN2_LOCUS15263</name>
</gene>
<dbReference type="InterPro" id="IPR039859">
    <property type="entry name" value="PFA4/ZDH16/20/ERF2-like"/>
</dbReference>
<evidence type="ECO:0000313" key="13">
    <source>
        <dbReference type="EMBL" id="CAK9872693.1"/>
    </source>
</evidence>
<accession>A0ABP1BBP1</accession>
<evidence type="ECO:0000313" key="14">
    <source>
        <dbReference type="Proteomes" id="UP001497522"/>
    </source>
</evidence>
<dbReference type="PROSITE" id="PS50216">
    <property type="entry name" value="DHHC"/>
    <property type="match status" value="1"/>
</dbReference>
<reference evidence="13" key="1">
    <citation type="submission" date="2024-03" db="EMBL/GenBank/DDBJ databases">
        <authorList>
            <consortium name="ELIXIR-Norway"/>
            <consortium name="Elixir Norway"/>
        </authorList>
    </citation>
    <scope>NUCLEOTIDE SEQUENCE</scope>
</reference>
<keyword evidence="4 10" id="KW-0812">Transmembrane</keyword>
<evidence type="ECO:0000256" key="3">
    <source>
        <dbReference type="ARBA" id="ARBA00022679"/>
    </source>
</evidence>
<organism evidence="13 14">
    <name type="scientific">Sphagnum jensenii</name>
    <dbReference type="NCBI Taxonomy" id="128206"/>
    <lineage>
        <taxon>Eukaryota</taxon>
        <taxon>Viridiplantae</taxon>
        <taxon>Streptophyta</taxon>
        <taxon>Embryophyta</taxon>
        <taxon>Bryophyta</taxon>
        <taxon>Sphagnophytina</taxon>
        <taxon>Sphagnopsida</taxon>
        <taxon>Sphagnales</taxon>
        <taxon>Sphagnaceae</taxon>
        <taxon>Sphagnum</taxon>
    </lineage>
</organism>
<evidence type="ECO:0000256" key="5">
    <source>
        <dbReference type="ARBA" id="ARBA00022989"/>
    </source>
</evidence>
<dbReference type="PANTHER" id="PTHR22883:SF301">
    <property type="entry name" value="PALMITOYLTRANSFERASE ZDHHC12"/>
    <property type="match status" value="1"/>
</dbReference>
<keyword evidence="6 10" id="KW-0472">Membrane</keyword>
<feature type="transmembrane region" description="Helical" evidence="10">
    <location>
        <begin position="12"/>
        <end position="30"/>
    </location>
</feature>
<evidence type="ECO:0000256" key="8">
    <source>
        <dbReference type="ARBA" id="ARBA00023288"/>
    </source>
</evidence>
<keyword evidence="3 10" id="KW-0808">Transferase</keyword>
<feature type="domain" description="Palmitoyltransferase DHHC" evidence="12">
    <location>
        <begin position="179"/>
        <end position="297"/>
    </location>
</feature>
<dbReference type="InterPro" id="IPR001594">
    <property type="entry name" value="Palmitoyltrfase_DHHC"/>
</dbReference>
<dbReference type="PANTHER" id="PTHR22883">
    <property type="entry name" value="ZINC FINGER DHHC DOMAIN CONTAINING PROTEIN"/>
    <property type="match status" value="1"/>
</dbReference>
<keyword evidence="9 10" id="KW-0012">Acyltransferase</keyword>
<keyword evidence="14" id="KW-1185">Reference proteome</keyword>
<protein>
    <recommendedName>
        <fullName evidence="10">S-acyltransferase</fullName>
        <ecNumber evidence="10">2.3.1.225</ecNumber>
    </recommendedName>
    <alternativeName>
        <fullName evidence="10">Palmitoyltransferase</fullName>
    </alternativeName>
</protein>
<dbReference type="EC" id="2.3.1.225" evidence="10"/>
<comment type="domain">
    <text evidence="10">The DHHC domain is required for palmitoyltransferase activity.</text>
</comment>
<evidence type="ECO:0000256" key="10">
    <source>
        <dbReference type="RuleBase" id="RU079119"/>
    </source>
</evidence>
<evidence type="ECO:0000256" key="6">
    <source>
        <dbReference type="ARBA" id="ARBA00023136"/>
    </source>
</evidence>
<evidence type="ECO:0000256" key="4">
    <source>
        <dbReference type="ARBA" id="ARBA00022692"/>
    </source>
</evidence>
<keyword evidence="8" id="KW-0449">Lipoprotein</keyword>
<keyword evidence="7" id="KW-0564">Palmitate</keyword>
<feature type="transmembrane region" description="Helical" evidence="10">
    <location>
        <begin position="224"/>
        <end position="247"/>
    </location>
</feature>
<dbReference type="Pfam" id="PF01529">
    <property type="entry name" value="DHHC"/>
    <property type="match status" value="1"/>
</dbReference>
<dbReference type="EMBL" id="OZ023704">
    <property type="protein sequence ID" value="CAK9872693.1"/>
    <property type="molecule type" value="Genomic_DNA"/>
</dbReference>
<comment type="similarity">
    <text evidence="2 10">Belongs to the DHHC palmitoyltransferase family.</text>
</comment>
<feature type="compositionally biased region" description="Low complexity" evidence="11">
    <location>
        <begin position="112"/>
        <end position="129"/>
    </location>
</feature>
<evidence type="ECO:0000256" key="7">
    <source>
        <dbReference type="ARBA" id="ARBA00023139"/>
    </source>
</evidence>
<feature type="region of interest" description="Disordered" evidence="11">
    <location>
        <begin position="103"/>
        <end position="137"/>
    </location>
</feature>
<proteinExistence type="inferred from homology"/>
<comment type="catalytic activity">
    <reaction evidence="10">
        <text>L-cysteinyl-[protein] + hexadecanoyl-CoA = S-hexadecanoyl-L-cysteinyl-[protein] + CoA</text>
        <dbReference type="Rhea" id="RHEA:36683"/>
        <dbReference type="Rhea" id="RHEA-COMP:10131"/>
        <dbReference type="Rhea" id="RHEA-COMP:11032"/>
        <dbReference type="ChEBI" id="CHEBI:29950"/>
        <dbReference type="ChEBI" id="CHEBI:57287"/>
        <dbReference type="ChEBI" id="CHEBI:57379"/>
        <dbReference type="ChEBI" id="CHEBI:74151"/>
        <dbReference type="EC" id="2.3.1.225"/>
    </reaction>
</comment>
<evidence type="ECO:0000256" key="1">
    <source>
        <dbReference type="ARBA" id="ARBA00004127"/>
    </source>
</evidence>
<dbReference type="Proteomes" id="UP001497522">
    <property type="component" value="Chromosome 3"/>
</dbReference>
<comment type="subcellular location">
    <subcellularLocation>
        <location evidence="1">Endomembrane system</location>
        <topology evidence="1">Multi-pass membrane protein</topology>
    </subcellularLocation>
</comment>
<feature type="transmembrane region" description="Helical" evidence="10">
    <location>
        <begin position="42"/>
        <end position="61"/>
    </location>
</feature>
<evidence type="ECO:0000259" key="12">
    <source>
        <dbReference type="Pfam" id="PF01529"/>
    </source>
</evidence>
<name>A0ABP1BBP1_9BRYO</name>
<sequence>MRPNGWHLGWGVKIMWVVVHVVGVGGLLVLDSDLYHLSVSYSWWAAGYYLLLLATVVQYYCTAGSSPGYLADLLNQEYDFEANGRLVTDDSASGKLVAEARQSVQASSADPGSSRGLGCSSSSSSSKGAGTNGDGSQITQASPLLGKSFNVRRGTPSVCDGRRLSRSFDTRHPTEGSTMQCPYCRLWQPLRTKHCHDCDKCVLRFDHHCIWLGTCVGQCNHRGFWWYIFYETLLVMWTIIAYFSAFNRSSTGNWLLQDLFVLIIIIALTATEAFLITLLAFHSYLIMTNQTTYELTRRKRIPYLRGLPDKAHPFSKGLKANVYSFCSTSRSEYPIYVLPSPEELEARAHSSSCLERQFCSCC</sequence>
<feature type="transmembrane region" description="Helical" evidence="10">
    <location>
        <begin position="259"/>
        <end position="281"/>
    </location>
</feature>
<evidence type="ECO:0000256" key="11">
    <source>
        <dbReference type="SAM" id="MobiDB-lite"/>
    </source>
</evidence>
<evidence type="ECO:0000256" key="9">
    <source>
        <dbReference type="ARBA" id="ARBA00023315"/>
    </source>
</evidence>
<keyword evidence="5 10" id="KW-1133">Transmembrane helix</keyword>